<evidence type="ECO:0000259" key="1">
    <source>
        <dbReference type="Pfam" id="PF03976"/>
    </source>
</evidence>
<protein>
    <submittedName>
        <fullName evidence="2">Polyphosphate:AMP phosphotransferase</fullName>
    </submittedName>
</protein>
<reference evidence="2 3" key="1">
    <citation type="submission" date="2020-08" db="EMBL/GenBank/DDBJ databases">
        <title>Genome sequencing of Purple Non-Sulfur Bacteria from various extreme environments.</title>
        <authorList>
            <person name="Mayer M."/>
        </authorList>
    </citation>
    <scope>NUCLEOTIDE SEQUENCE [LARGE SCALE GENOMIC DNA]</scope>
    <source>
        <strain evidence="2 3">JA135</strain>
    </source>
</reference>
<evidence type="ECO:0000313" key="2">
    <source>
        <dbReference type="EMBL" id="MBB4284919.1"/>
    </source>
</evidence>
<dbReference type="Gene3D" id="3.40.50.300">
    <property type="entry name" value="P-loop containing nucleotide triphosphate hydrolases"/>
    <property type="match status" value="2"/>
</dbReference>
<feature type="domain" description="Polyphosphate kinase-2-related" evidence="1">
    <location>
        <begin position="281"/>
        <end position="503"/>
    </location>
</feature>
<gene>
    <name evidence="2" type="ORF">GGD88_000633</name>
</gene>
<dbReference type="Proteomes" id="UP000555728">
    <property type="component" value="Unassembled WGS sequence"/>
</dbReference>
<proteinExistence type="predicted"/>
<dbReference type="InterPro" id="IPR022489">
    <property type="entry name" value="PolyP_AMP_Tfrase"/>
</dbReference>
<dbReference type="NCBIfam" id="TIGR03708">
    <property type="entry name" value="poly_P_AMP_trns"/>
    <property type="match status" value="1"/>
</dbReference>
<accession>A0A7W6RYH6</accession>
<keyword evidence="2" id="KW-0808">Transferase</keyword>
<dbReference type="Pfam" id="PF03976">
    <property type="entry name" value="PPK2"/>
    <property type="match status" value="2"/>
</dbReference>
<sequence>MFRTAELGRKVSKEEFERQAPDLRIELVDLQQALRQADFPVILVFAGVDGAGKSESMNLLNEWLDPRWILTRAYGPASDEERERPEYWRFWRDLPPKGRIGQFLSCWYSRPFMDLVNGAIDVATFDEYMARVITFEKTLADDGALILKFWMHLSKNAQKKRLKALEKDPNQSWRVTKQDWRHWEMYDSFMFAAEHLIARTSVADARWSIVEGEDHPYRSLTVLYTLRDALKHHLDRRRTLARADLPPAILGGGGGGVATAAPPVTDGLPTVLDALDMSATLSKGDYRKDLARQQGRVAVLQRKARARGISTVLVFEGWDAAGKGGSIRRLTRALDARQVTVIPVAAPTDEEQAQHYLWRFWRQLGRAGRVLVYDRSWYGRVLVERVEGFAADTEWRRAYAEIRDFEDQLVQHGIVLCKFWLHITKDEQLDRFRRREEIPYKRWKLTDEDWRNRENWHAYTLAVNEMVERTSTHFAPWTLVEANDKRHARVKVVRTVADALEAALADGAGKT</sequence>
<dbReference type="PANTHER" id="PTHR34383:SF3">
    <property type="entry name" value="POLYPHOSPHATE:AMP PHOSPHOTRANSFERASE"/>
    <property type="match status" value="1"/>
</dbReference>
<name>A0A7W6RYH6_9PROT</name>
<dbReference type="AlphaFoldDB" id="A0A7W6RYH6"/>
<dbReference type="GO" id="GO:0006797">
    <property type="term" value="P:polyphosphate metabolic process"/>
    <property type="evidence" value="ECO:0007669"/>
    <property type="project" value="InterPro"/>
</dbReference>
<dbReference type="EMBL" id="JACIGI010000004">
    <property type="protein sequence ID" value="MBB4284919.1"/>
    <property type="molecule type" value="Genomic_DNA"/>
</dbReference>
<dbReference type="InterPro" id="IPR027417">
    <property type="entry name" value="P-loop_NTPase"/>
</dbReference>
<evidence type="ECO:0000313" key="3">
    <source>
        <dbReference type="Proteomes" id="UP000555728"/>
    </source>
</evidence>
<dbReference type="GO" id="GO:0043751">
    <property type="term" value="F:polyphosphate:AMP phosphotransferase activity"/>
    <property type="evidence" value="ECO:0007669"/>
    <property type="project" value="InterPro"/>
</dbReference>
<keyword evidence="3" id="KW-1185">Reference proteome</keyword>
<organism evidence="2 3">
    <name type="scientific">Roseospira goensis</name>
    <dbReference type="NCBI Taxonomy" id="391922"/>
    <lineage>
        <taxon>Bacteria</taxon>
        <taxon>Pseudomonadati</taxon>
        <taxon>Pseudomonadota</taxon>
        <taxon>Alphaproteobacteria</taxon>
        <taxon>Rhodospirillales</taxon>
        <taxon>Rhodospirillaceae</taxon>
        <taxon>Roseospira</taxon>
    </lineage>
</organism>
<dbReference type="InterPro" id="IPR022488">
    <property type="entry name" value="PPK2-related"/>
</dbReference>
<feature type="domain" description="Polyphosphate kinase-2-related" evidence="1">
    <location>
        <begin position="11"/>
        <end position="234"/>
    </location>
</feature>
<dbReference type="RefSeq" id="WP_184431641.1">
    <property type="nucleotide sequence ID" value="NZ_JACIGI010000004.1"/>
</dbReference>
<dbReference type="PANTHER" id="PTHR34383">
    <property type="entry name" value="POLYPHOSPHATE:AMP PHOSPHOTRANSFERASE-RELATED"/>
    <property type="match status" value="1"/>
</dbReference>
<comment type="caution">
    <text evidence="2">The sequence shown here is derived from an EMBL/GenBank/DDBJ whole genome shotgun (WGS) entry which is preliminary data.</text>
</comment>
<dbReference type="SUPFAM" id="SSF52540">
    <property type="entry name" value="P-loop containing nucleoside triphosphate hydrolases"/>
    <property type="match status" value="2"/>
</dbReference>